<keyword evidence="1" id="KW-0732">Signal</keyword>
<evidence type="ECO:0008006" key="4">
    <source>
        <dbReference type="Google" id="ProtNLM"/>
    </source>
</evidence>
<evidence type="ECO:0000256" key="1">
    <source>
        <dbReference type="SAM" id="SignalP"/>
    </source>
</evidence>
<feature type="signal peptide" evidence="1">
    <location>
        <begin position="1"/>
        <end position="24"/>
    </location>
</feature>
<protein>
    <recommendedName>
        <fullName evidence="4">Porin</fullName>
    </recommendedName>
</protein>
<dbReference type="EMBL" id="CP016177">
    <property type="protein sequence ID" value="ANO32397.1"/>
    <property type="molecule type" value="Genomic_DNA"/>
</dbReference>
<dbReference type="Proteomes" id="UP000092018">
    <property type="component" value="Chromosome 1"/>
</dbReference>
<dbReference type="SUPFAM" id="SSF56935">
    <property type="entry name" value="Porins"/>
    <property type="match status" value="1"/>
</dbReference>
<reference evidence="2 3" key="1">
    <citation type="submission" date="2016-06" db="EMBL/GenBank/DDBJ databases">
        <title>Adaptive Radiation by Waves of Gene Transfer Leads to Fine-Scale Resource Partitioning in Marine Microbes.</title>
        <authorList>
            <person name="Hehemann J.-H."/>
            <person name="Arevalo P."/>
            <person name="Datta M.S."/>
            <person name="Yu X."/>
            <person name="Corzett C."/>
            <person name="Henschel A."/>
            <person name="Preheim S.P."/>
            <person name="Timberlake S."/>
            <person name="Alm E.J."/>
            <person name="Polz M.F."/>
        </authorList>
    </citation>
    <scope>NUCLEOTIDE SEQUENCE [LARGE SCALE GENOMIC DNA]</scope>
    <source>
        <strain evidence="2 3">FF50</strain>
    </source>
</reference>
<dbReference type="RefSeq" id="WP_065209608.1">
    <property type="nucleotide sequence ID" value="NZ_CP016177.1"/>
</dbReference>
<name>A0AAN0XTL5_9VIBR</name>
<dbReference type="AlphaFoldDB" id="A0AAN0XTL5"/>
<dbReference type="KEGG" id="vbr:A6E01_03920"/>
<accession>A0AAN0XTL5</accession>
<organism evidence="2 3">
    <name type="scientific">Vibrio breoganii</name>
    <dbReference type="NCBI Taxonomy" id="553239"/>
    <lineage>
        <taxon>Bacteria</taxon>
        <taxon>Pseudomonadati</taxon>
        <taxon>Pseudomonadota</taxon>
        <taxon>Gammaproteobacteria</taxon>
        <taxon>Vibrionales</taxon>
        <taxon>Vibrionaceae</taxon>
        <taxon>Vibrio</taxon>
    </lineage>
</organism>
<evidence type="ECO:0000313" key="3">
    <source>
        <dbReference type="Proteomes" id="UP000092018"/>
    </source>
</evidence>
<sequence>MKKNRISLALCALISSSLSFVSVAEETESDVQDMSDPLAVYTQAGFGYTDKGLNLKIGQTYDTGSDITMGMNVLEIKGIAGGAIGFRDSDDPQFANVDDSIDSIRFRNFTVDLTNGRGAQVDISWDFDSNQGSASYSFIQALPKMGMFNFYPLAGLGVAAGEELVPETGGDLDADQLRDRYNMHGTFYVAGMYSKMQITDKFWLNYNPMYLGSISGSSTFKDFGFEGDDSVFAHEFAASYQITPRANVRYFANWTENTDFTDGDHRIEFNYQF</sequence>
<evidence type="ECO:0000313" key="2">
    <source>
        <dbReference type="EMBL" id="ANO32397.1"/>
    </source>
</evidence>
<feature type="chain" id="PRO_5042812221" description="Porin" evidence="1">
    <location>
        <begin position="25"/>
        <end position="273"/>
    </location>
</feature>
<proteinExistence type="predicted"/>
<gene>
    <name evidence="2" type="ORF">A6E01_03920</name>
</gene>